<dbReference type="EMBL" id="JAEUBD010000014">
    <property type="protein sequence ID" value="KAH3678669.1"/>
    <property type="molecule type" value="Genomic_DNA"/>
</dbReference>
<feature type="region of interest" description="Disordered" evidence="10">
    <location>
        <begin position="817"/>
        <end position="844"/>
    </location>
</feature>
<feature type="region of interest" description="Disordered" evidence="10">
    <location>
        <begin position="777"/>
        <end position="801"/>
    </location>
</feature>
<evidence type="ECO:0000256" key="5">
    <source>
        <dbReference type="ARBA" id="ARBA00022491"/>
    </source>
</evidence>
<evidence type="ECO:0000256" key="6">
    <source>
        <dbReference type="ARBA" id="ARBA00023015"/>
    </source>
</evidence>
<keyword evidence="9" id="KW-0175">Coiled coil</keyword>
<comment type="subcellular location">
    <subcellularLocation>
        <location evidence="2">Cytoplasm</location>
    </subcellularLocation>
    <subcellularLocation>
        <location evidence="1">Nucleus</location>
    </subcellularLocation>
</comment>
<dbReference type="Pfam" id="PF04153">
    <property type="entry name" value="NOT2_3_5_C"/>
    <property type="match status" value="1"/>
</dbReference>
<dbReference type="InterPro" id="IPR038635">
    <property type="entry name" value="CCR4-NOT_su2/3/5_C_sf"/>
</dbReference>
<dbReference type="InterPro" id="IPR007207">
    <property type="entry name" value="Not_N"/>
</dbReference>
<sequence length="1017" mass="112876">MATAQNRSIRPTPYMCLKSRWVLAVWNEWTLFGGLVVAIVLLDCCSASSSSKSSSSSLNTSLSIASNTDSHNVQSVFLDDLKTVVACDLTAEAAYLNSTLNDTITTAYTAIASIDLRPILQQLADSINHTVTSSLASQNSALQSLKSTLNSQAVYVGSAVNLDKMDINYTWIGSYLASEIQNRTVTNAYEKYFEKLPDYFAFFDALTTETLQNVSAAFDLVDLYGPEIYHYSVSNGSALHLAYMSSTASRRSKAVYVLVALMVFFVVAQMLLDWLRFAHEQKQATCFPLEASEKTDFLEYTFRTVDFEAFQLAEVLAAFLGDSTRLNFLASFWLGVRSNAKNLGKYIVFSLILYSSWPQNTSSSVDVSLSGNTRLHNTSHTLKTDFGLGSESLLADIREIYDDFRVQVRQFLVDESLEPFVSYDGANSSFLADLSWPDEMATQLTVAIGEGLEIFNTLYERHENASNGSQKEKLENDLKKEIKKLQRFREQVKNWQATNEVKDKERLNEYRRLVEQAMEKYKVVEKGSKTKAFSDESLASFDDPQEDNEAIEFVRETLDEIQRQEEALESELDKLGAKKGKKTSAVDERKSEIEDLLEIHQFHRQKLEVVLRLLESHVLRPEDIMNIQEDIKYYLEENQDPDFVNDDTIYDDLNLEVDENTLHDGSSTQNGTHKEEDSVLAATAPISVSVPDTTPQKKKESTPTPSTVQASPVATAKPPAPAKPVQTPPVSVPKMATPTTSLANLAGTLSSVNTLSTLKPAPVPAKPVGELKWAAAVSQTANGRPKPEEKPATPATPLSTLNTNALNAASVLEALKKQRPQDGASHSNSESRTASSTAGVGSAGCGDVANDPNFRFLPPGIQSTILSFVMARNRPESEKTPTLSSVGAMLAVPRRFSPLSEGTYPPGLEAQRVSAIWNSVRVSNNIEIDSQNVDTATLFYAYYYALSQKERDVAASVLASRLWRVNNDKTMWYQRHSQVKVSGDGFEISDFNVFDAEKWSFYEKKNHRVDYSQFGKS</sequence>
<feature type="domain" description="NOT2/NOT3/NOT5 C-terminal" evidence="13">
    <location>
        <begin position="929"/>
        <end position="1013"/>
    </location>
</feature>
<comment type="caution">
    <text evidence="14">The sequence shown here is derived from an EMBL/GenBank/DDBJ whole genome shotgun (WGS) entry which is preliminary data.</text>
</comment>
<feature type="compositionally biased region" description="Pro residues" evidence="10">
    <location>
        <begin position="718"/>
        <end position="731"/>
    </location>
</feature>
<feature type="domain" description="CCR4-Not complex component Not N-terminal" evidence="12">
    <location>
        <begin position="447"/>
        <end position="656"/>
    </location>
</feature>
<dbReference type="Pfam" id="PF04065">
    <property type="entry name" value="Not3"/>
    <property type="match status" value="1"/>
</dbReference>
<keyword evidence="11" id="KW-0472">Membrane</keyword>
<evidence type="ECO:0000256" key="4">
    <source>
        <dbReference type="ARBA" id="ARBA00022490"/>
    </source>
</evidence>
<keyword evidence="6" id="KW-0805">Transcription regulation</keyword>
<dbReference type="GO" id="GO:0000289">
    <property type="term" value="P:nuclear-transcribed mRNA poly(A) tail shortening"/>
    <property type="evidence" value="ECO:0007669"/>
    <property type="project" value="UniProtKB-ARBA"/>
</dbReference>
<evidence type="ECO:0000256" key="2">
    <source>
        <dbReference type="ARBA" id="ARBA00004496"/>
    </source>
</evidence>
<feature type="region of interest" description="Disordered" evidence="10">
    <location>
        <begin position="683"/>
        <end position="736"/>
    </location>
</feature>
<evidence type="ECO:0000313" key="15">
    <source>
        <dbReference type="Proteomes" id="UP000788993"/>
    </source>
</evidence>
<accession>A0A9P8PWJ4</accession>
<feature type="compositionally biased region" description="Polar residues" evidence="10">
    <location>
        <begin position="824"/>
        <end position="839"/>
    </location>
</feature>
<proteinExistence type="inferred from homology"/>
<evidence type="ECO:0000256" key="10">
    <source>
        <dbReference type="SAM" id="MobiDB-lite"/>
    </source>
</evidence>
<feature type="transmembrane region" description="Helical" evidence="11">
    <location>
        <begin position="254"/>
        <end position="272"/>
    </location>
</feature>
<organism evidence="14 15">
    <name type="scientific">Ogataea polymorpha</name>
    <dbReference type="NCBI Taxonomy" id="460523"/>
    <lineage>
        <taxon>Eukaryota</taxon>
        <taxon>Fungi</taxon>
        <taxon>Dikarya</taxon>
        <taxon>Ascomycota</taxon>
        <taxon>Saccharomycotina</taxon>
        <taxon>Pichiomycetes</taxon>
        <taxon>Pichiales</taxon>
        <taxon>Pichiaceae</taxon>
        <taxon>Ogataea</taxon>
    </lineage>
</organism>
<feature type="coiled-coil region" evidence="9">
    <location>
        <begin position="551"/>
        <end position="578"/>
    </location>
</feature>
<gene>
    <name evidence="14" type="ORF">OGATHE_000219</name>
</gene>
<keyword evidence="5" id="KW-0678">Repressor</keyword>
<evidence type="ECO:0000256" key="1">
    <source>
        <dbReference type="ARBA" id="ARBA00004123"/>
    </source>
</evidence>
<evidence type="ECO:0000256" key="8">
    <source>
        <dbReference type="ARBA" id="ARBA00023242"/>
    </source>
</evidence>
<dbReference type="GO" id="GO:0030015">
    <property type="term" value="C:CCR4-NOT core complex"/>
    <property type="evidence" value="ECO:0007669"/>
    <property type="project" value="InterPro"/>
</dbReference>
<dbReference type="Gene3D" id="2.30.30.1020">
    <property type="entry name" value="CCR4-NOT complex subunit 2/3/5, C-terminal domain"/>
    <property type="match status" value="1"/>
</dbReference>
<evidence type="ECO:0000259" key="13">
    <source>
        <dbReference type="Pfam" id="PF04153"/>
    </source>
</evidence>
<evidence type="ECO:0000256" key="3">
    <source>
        <dbReference type="ARBA" id="ARBA00007682"/>
    </source>
</evidence>
<dbReference type="GO" id="GO:0005737">
    <property type="term" value="C:cytoplasm"/>
    <property type="evidence" value="ECO:0007669"/>
    <property type="project" value="UniProtKB-SubCell"/>
</dbReference>
<keyword evidence="11" id="KW-1133">Transmembrane helix</keyword>
<evidence type="ECO:0000256" key="11">
    <source>
        <dbReference type="SAM" id="Phobius"/>
    </source>
</evidence>
<keyword evidence="4" id="KW-0963">Cytoplasm</keyword>
<dbReference type="GO" id="GO:0005634">
    <property type="term" value="C:nucleus"/>
    <property type="evidence" value="ECO:0007669"/>
    <property type="project" value="UniProtKB-SubCell"/>
</dbReference>
<keyword evidence="15" id="KW-1185">Reference proteome</keyword>
<feature type="coiled-coil region" evidence="9">
    <location>
        <begin position="471"/>
        <end position="527"/>
    </location>
</feature>
<comment type="similarity">
    <text evidence="3">Belongs to the CNOT2/3/5 family.</text>
</comment>
<keyword evidence="11" id="KW-0812">Transmembrane</keyword>
<evidence type="ECO:0000256" key="7">
    <source>
        <dbReference type="ARBA" id="ARBA00023163"/>
    </source>
</evidence>
<keyword evidence="7" id="KW-0804">Transcription</keyword>
<keyword evidence="8" id="KW-0539">Nucleus</keyword>
<dbReference type="InterPro" id="IPR007282">
    <property type="entry name" value="NOT2/3/5_C"/>
</dbReference>
<dbReference type="Proteomes" id="UP000788993">
    <property type="component" value="Unassembled WGS sequence"/>
</dbReference>
<evidence type="ECO:0000256" key="9">
    <source>
        <dbReference type="SAM" id="Coils"/>
    </source>
</evidence>
<reference evidence="14" key="2">
    <citation type="submission" date="2021-01" db="EMBL/GenBank/DDBJ databases">
        <authorList>
            <person name="Schikora-Tamarit M.A."/>
        </authorList>
    </citation>
    <scope>NUCLEOTIDE SEQUENCE</scope>
    <source>
        <strain evidence="14">NCAIM Y.01608</strain>
    </source>
</reference>
<protein>
    <submittedName>
        <fullName evidence="14">Uncharacterized protein</fullName>
    </submittedName>
</protein>
<dbReference type="PANTHER" id="PTHR23326">
    <property type="entry name" value="CCR4 NOT-RELATED"/>
    <property type="match status" value="1"/>
</dbReference>
<dbReference type="GO" id="GO:0006355">
    <property type="term" value="P:regulation of DNA-templated transcription"/>
    <property type="evidence" value="ECO:0007669"/>
    <property type="project" value="InterPro"/>
</dbReference>
<dbReference type="AlphaFoldDB" id="A0A9P8PWJ4"/>
<reference evidence="14" key="1">
    <citation type="journal article" date="2021" name="Open Biol.">
        <title>Shared evolutionary footprints suggest mitochondrial oxidative damage underlies multiple complex I losses in fungi.</title>
        <authorList>
            <person name="Schikora-Tamarit M.A."/>
            <person name="Marcet-Houben M."/>
            <person name="Nosek J."/>
            <person name="Gabaldon T."/>
        </authorList>
    </citation>
    <scope>NUCLEOTIDE SEQUENCE</scope>
    <source>
        <strain evidence="14">NCAIM Y.01608</strain>
    </source>
</reference>
<evidence type="ECO:0000313" key="14">
    <source>
        <dbReference type="EMBL" id="KAH3678669.1"/>
    </source>
</evidence>
<evidence type="ECO:0000259" key="12">
    <source>
        <dbReference type="Pfam" id="PF04065"/>
    </source>
</evidence>
<name>A0A9P8PWJ4_9ASCO</name>
<dbReference type="InterPro" id="IPR040168">
    <property type="entry name" value="Not2/3/5"/>
</dbReference>